<dbReference type="Pfam" id="PF23562">
    <property type="entry name" value="AMP-binding_C_3"/>
    <property type="match status" value="1"/>
</dbReference>
<dbReference type="EMBL" id="JAOQAZ010000016">
    <property type="protein sequence ID" value="KAJ4257984.1"/>
    <property type="molecule type" value="Genomic_DNA"/>
</dbReference>
<dbReference type="InterPro" id="IPR042099">
    <property type="entry name" value="ANL_N_sf"/>
</dbReference>
<dbReference type="Proteomes" id="UP001152049">
    <property type="component" value="Unassembled WGS sequence"/>
</dbReference>
<evidence type="ECO:0000313" key="2">
    <source>
        <dbReference type="Proteomes" id="UP001152049"/>
    </source>
</evidence>
<dbReference type="AlphaFoldDB" id="A0A9W8RVQ5"/>
<comment type="caution">
    <text evidence="1">The sequence shown here is derived from an EMBL/GenBank/DDBJ whole genome shotgun (WGS) entry which is preliminary data.</text>
</comment>
<dbReference type="SUPFAM" id="SSF56801">
    <property type="entry name" value="Acetyl-CoA synthetase-like"/>
    <property type="match status" value="1"/>
</dbReference>
<reference evidence="1" key="1">
    <citation type="submission" date="2022-09" db="EMBL/GenBank/DDBJ databases">
        <title>Fusarium specimens isolated from Avocado Roots.</title>
        <authorList>
            <person name="Stajich J."/>
            <person name="Roper C."/>
            <person name="Heimlech-Rivalta G."/>
        </authorList>
    </citation>
    <scope>NUCLEOTIDE SEQUENCE</scope>
    <source>
        <strain evidence="1">CF00136</strain>
    </source>
</reference>
<evidence type="ECO:0008006" key="3">
    <source>
        <dbReference type="Google" id="ProtNLM"/>
    </source>
</evidence>
<dbReference type="Gene3D" id="3.40.50.12780">
    <property type="entry name" value="N-terminal domain of ligase-like"/>
    <property type="match status" value="1"/>
</dbReference>
<proteinExistence type="predicted"/>
<organism evidence="1 2">
    <name type="scientific">Fusarium torreyae</name>
    <dbReference type="NCBI Taxonomy" id="1237075"/>
    <lineage>
        <taxon>Eukaryota</taxon>
        <taxon>Fungi</taxon>
        <taxon>Dikarya</taxon>
        <taxon>Ascomycota</taxon>
        <taxon>Pezizomycotina</taxon>
        <taxon>Sordariomycetes</taxon>
        <taxon>Hypocreomycetidae</taxon>
        <taxon>Hypocreales</taxon>
        <taxon>Nectriaceae</taxon>
        <taxon>Fusarium</taxon>
    </lineage>
</organism>
<evidence type="ECO:0000313" key="1">
    <source>
        <dbReference type="EMBL" id="KAJ4257984.1"/>
    </source>
</evidence>
<accession>A0A9W8RVQ5</accession>
<sequence length="307" mass="34016">MGSAMHFLEVISRGGCYILPTALPYPGNELRHMIHRCGLTRLIFVEARRDESLIKDLQRLDEIAYGGLPLNPSDIAWAHQQGLSLIDALGSTEVGLLMVNKGRGNLNLAPFSDSKYEFIPFQGTSAGDDDQLLELAVLPSSLDCPTLAFRDDDGKFHTGDLFLEVAPGQYKFKGRNDDWIKMQMALRCDTASIEAEAVRTCAADLISVVVVIGEGRPSPAMIVELKDDTSAHSGDTEHRSVAVTNIFHRMAPFFKRRYMHERIGDKRLILVAPSGTLPRTVTKGGIRRKEVEKMYGPILDKIFVECA</sequence>
<protein>
    <recommendedName>
        <fullName evidence="3">AMP-dependent synthetase/ligase domain-containing protein</fullName>
    </recommendedName>
</protein>
<keyword evidence="2" id="KW-1185">Reference proteome</keyword>
<gene>
    <name evidence="1" type="ORF">NW762_008121</name>
</gene>
<dbReference type="OrthoDB" id="429813at2759"/>
<name>A0A9W8RVQ5_9HYPO</name>